<comment type="caution">
    <text evidence="1">The sequence shown here is derived from an EMBL/GenBank/DDBJ whole genome shotgun (WGS) entry which is preliminary data.</text>
</comment>
<dbReference type="AlphaFoldDB" id="A0A3D9SXF3"/>
<dbReference type="Proteomes" id="UP000256661">
    <property type="component" value="Unassembled WGS sequence"/>
</dbReference>
<reference evidence="1 2" key="1">
    <citation type="submission" date="2018-08" db="EMBL/GenBank/DDBJ databases">
        <title>Sequencing the genomes of 1000 actinobacteria strains.</title>
        <authorList>
            <person name="Klenk H.-P."/>
        </authorList>
    </citation>
    <scope>NUCLEOTIDE SEQUENCE [LARGE SCALE GENOMIC DNA]</scope>
    <source>
        <strain evidence="1 2">DSM 43927</strain>
    </source>
</reference>
<keyword evidence="2" id="KW-1185">Reference proteome</keyword>
<evidence type="ECO:0000313" key="2">
    <source>
        <dbReference type="Proteomes" id="UP000256661"/>
    </source>
</evidence>
<name>A0A3D9SXF3_9ACTN</name>
<proteinExistence type="predicted"/>
<evidence type="ECO:0000313" key="1">
    <source>
        <dbReference type="EMBL" id="REE99190.1"/>
    </source>
</evidence>
<protein>
    <submittedName>
        <fullName evidence="1">Uncharacterized protein</fullName>
    </submittedName>
</protein>
<accession>A0A3D9SXF3</accession>
<dbReference type="EMBL" id="QTTT01000001">
    <property type="protein sequence ID" value="REE99190.1"/>
    <property type="molecule type" value="Genomic_DNA"/>
</dbReference>
<sequence>MTHEDTDTAAPVTAPADAAGTRLEHLERLGNALAGRGFRVRLSAPEERPASLHVTNPEAVALTEYVLAEHGVDGWWFWWSWAERIAAADDVAGAAERVARVLAAHPGH</sequence>
<gene>
    <name evidence="1" type="ORF">DFJ69_4697</name>
</gene>
<dbReference type="RefSeq" id="WP_245974533.1">
    <property type="nucleotide sequence ID" value="NZ_QTTT01000001.1"/>
</dbReference>
<organism evidence="1 2">
    <name type="scientific">Thermomonospora umbrina</name>
    <dbReference type="NCBI Taxonomy" id="111806"/>
    <lineage>
        <taxon>Bacteria</taxon>
        <taxon>Bacillati</taxon>
        <taxon>Actinomycetota</taxon>
        <taxon>Actinomycetes</taxon>
        <taxon>Streptosporangiales</taxon>
        <taxon>Thermomonosporaceae</taxon>
        <taxon>Thermomonospora</taxon>
    </lineage>
</organism>